<evidence type="ECO:0000313" key="2">
    <source>
        <dbReference type="EMBL" id="BAU83411.1"/>
    </source>
</evidence>
<organism evidence="2 3">
    <name type="scientific">Streptomyces laurentii</name>
    <dbReference type="NCBI Taxonomy" id="39478"/>
    <lineage>
        <taxon>Bacteria</taxon>
        <taxon>Bacillati</taxon>
        <taxon>Actinomycetota</taxon>
        <taxon>Actinomycetes</taxon>
        <taxon>Kitasatosporales</taxon>
        <taxon>Streptomycetaceae</taxon>
        <taxon>Streptomyces</taxon>
    </lineage>
</organism>
<feature type="region of interest" description="Disordered" evidence="1">
    <location>
        <begin position="1"/>
        <end position="26"/>
    </location>
</feature>
<name>A0A160NZG4_STRLU</name>
<keyword evidence="3" id="KW-1185">Reference proteome</keyword>
<dbReference type="EMBL" id="AP017424">
    <property type="protein sequence ID" value="BAU83411.1"/>
    <property type="molecule type" value="Genomic_DNA"/>
</dbReference>
<evidence type="ECO:0000256" key="1">
    <source>
        <dbReference type="SAM" id="MobiDB-lite"/>
    </source>
</evidence>
<sequence length="116" mass="12898">MDAAGGEPQCDQRVEPERDHGQDNANSNHMNLLRAWAYPYHSLQAKFRLTAAQYLLRLHDVLFGPQALRRRPILSSSKRPANSAFDIATGPYTWAVTGSGGPSDFGVEAAFEDLRR</sequence>
<dbReference type="Proteomes" id="UP000217676">
    <property type="component" value="Chromosome"/>
</dbReference>
<accession>A0A160NZG4</accession>
<gene>
    <name evidence="2" type="ORF">SLA_2484</name>
</gene>
<dbReference type="KEGG" id="slau:SLA_2484"/>
<evidence type="ECO:0000313" key="3">
    <source>
        <dbReference type="Proteomes" id="UP000217676"/>
    </source>
</evidence>
<reference evidence="2 3" key="1">
    <citation type="journal article" date="2016" name="Genome Announc.">
        <title>Complete Genome Sequence of Thiostrepton-Producing Streptomyces laurentii ATCC 31255.</title>
        <authorList>
            <person name="Doi K."/>
            <person name="Fujino Y."/>
            <person name="Nagayoshi Y."/>
            <person name="Ohshima T."/>
            <person name="Ogata S."/>
        </authorList>
    </citation>
    <scope>NUCLEOTIDE SEQUENCE [LARGE SCALE GENOMIC DNA]</scope>
    <source>
        <strain evidence="2 3">ATCC 31255</strain>
    </source>
</reference>
<feature type="compositionally biased region" description="Basic and acidic residues" evidence="1">
    <location>
        <begin position="10"/>
        <end position="22"/>
    </location>
</feature>
<protein>
    <submittedName>
        <fullName evidence="2">Uncharacterized protein</fullName>
    </submittedName>
</protein>
<proteinExistence type="predicted"/>
<dbReference type="AlphaFoldDB" id="A0A160NZG4"/>